<gene>
    <name evidence="2" type="ORF">BJX63DRAFT_433283</name>
</gene>
<dbReference type="InterPro" id="IPR011008">
    <property type="entry name" value="Dimeric_a/b-barrel"/>
</dbReference>
<dbReference type="SUPFAM" id="SSF54909">
    <property type="entry name" value="Dimeric alpha+beta barrel"/>
    <property type="match status" value="1"/>
</dbReference>
<feature type="domain" description="ABM" evidence="1">
    <location>
        <begin position="18"/>
        <end position="80"/>
    </location>
</feature>
<name>A0ABR4H844_9EURO</name>
<evidence type="ECO:0000259" key="1">
    <source>
        <dbReference type="Pfam" id="PF03992"/>
    </source>
</evidence>
<evidence type="ECO:0000313" key="2">
    <source>
        <dbReference type="EMBL" id="KAL2811610.1"/>
    </source>
</evidence>
<sequence length="223" mass="24871">MSGVTEIAFAPLKKDIQLTEPGSDAYNTLTEKALRLIRGWKGCQAIYWGVEIEDPDRLRLFVDWDSVEAHDAANKDPAYLPAVIPIGSVCSGPHTVFHARFRPHPPSVLASAPVTEVMTVYFPADYSLVDQETYDSGMRKFFEACHDHADGFLSSNGGWVDELQEIEGGQSSKVYVALFGWESVGHHVAFRETTAFKELRETMGQPKDVKKVDVVHVRVAEFK</sequence>
<dbReference type="Proteomes" id="UP001610334">
    <property type="component" value="Unassembled WGS sequence"/>
</dbReference>
<accession>A0ABR4H844</accession>
<keyword evidence="3" id="KW-1185">Reference proteome</keyword>
<protein>
    <recommendedName>
        <fullName evidence="1">ABM domain-containing protein</fullName>
    </recommendedName>
</protein>
<dbReference type="InterPro" id="IPR007138">
    <property type="entry name" value="ABM_dom"/>
</dbReference>
<organism evidence="2 3">
    <name type="scientific">Aspergillus granulosus</name>
    <dbReference type="NCBI Taxonomy" id="176169"/>
    <lineage>
        <taxon>Eukaryota</taxon>
        <taxon>Fungi</taxon>
        <taxon>Dikarya</taxon>
        <taxon>Ascomycota</taxon>
        <taxon>Pezizomycotina</taxon>
        <taxon>Eurotiomycetes</taxon>
        <taxon>Eurotiomycetidae</taxon>
        <taxon>Eurotiales</taxon>
        <taxon>Aspergillaceae</taxon>
        <taxon>Aspergillus</taxon>
        <taxon>Aspergillus subgen. Nidulantes</taxon>
    </lineage>
</organism>
<comment type="caution">
    <text evidence="2">The sequence shown here is derived from an EMBL/GenBank/DDBJ whole genome shotgun (WGS) entry which is preliminary data.</text>
</comment>
<evidence type="ECO:0000313" key="3">
    <source>
        <dbReference type="Proteomes" id="UP001610334"/>
    </source>
</evidence>
<dbReference type="Gene3D" id="3.30.70.100">
    <property type="match status" value="2"/>
</dbReference>
<reference evidence="2 3" key="1">
    <citation type="submission" date="2024-07" db="EMBL/GenBank/DDBJ databases">
        <title>Section-level genome sequencing and comparative genomics of Aspergillus sections Usti and Cavernicolus.</title>
        <authorList>
            <consortium name="Lawrence Berkeley National Laboratory"/>
            <person name="Nybo J.L."/>
            <person name="Vesth T.C."/>
            <person name="Theobald S."/>
            <person name="Frisvad J.C."/>
            <person name="Larsen T.O."/>
            <person name="Kjaerboelling I."/>
            <person name="Rothschild-Mancinelli K."/>
            <person name="Lyhne E.K."/>
            <person name="Kogle M.E."/>
            <person name="Barry K."/>
            <person name="Clum A."/>
            <person name="Na H."/>
            <person name="Ledsgaard L."/>
            <person name="Lin J."/>
            <person name="Lipzen A."/>
            <person name="Kuo A."/>
            <person name="Riley R."/>
            <person name="Mondo S."/>
            <person name="Labutti K."/>
            <person name="Haridas S."/>
            <person name="Pangalinan J."/>
            <person name="Salamov A.A."/>
            <person name="Simmons B.A."/>
            <person name="Magnuson J.K."/>
            <person name="Chen J."/>
            <person name="Drula E."/>
            <person name="Henrissat B."/>
            <person name="Wiebenga A."/>
            <person name="Lubbers R.J."/>
            <person name="Gomes A.C."/>
            <person name="Makela M.R."/>
            <person name="Stajich J."/>
            <person name="Grigoriev I.V."/>
            <person name="Mortensen U.H."/>
            <person name="De Vries R.P."/>
            <person name="Baker S.E."/>
            <person name="Andersen M.R."/>
        </authorList>
    </citation>
    <scope>NUCLEOTIDE SEQUENCE [LARGE SCALE GENOMIC DNA]</scope>
    <source>
        <strain evidence="2 3">CBS 588.65</strain>
    </source>
</reference>
<dbReference type="EMBL" id="JBFXLT010000056">
    <property type="protein sequence ID" value="KAL2811610.1"/>
    <property type="molecule type" value="Genomic_DNA"/>
</dbReference>
<dbReference type="Pfam" id="PF03992">
    <property type="entry name" value="ABM"/>
    <property type="match status" value="1"/>
</dbReference>
<proteinExistence type="predicted"/>